<evidence type="ECO:0000313" key="2">
    <source>
        <dbReference type="Proteomes" id="UP000094707"/>
    </source>
</evidence>
<proteinExistence type="predicted"/>
<reference evidence="1 2" key="1">
    <citation type="submission" date="2016-08" db="EMBL/GenBank/DDBJ databases">
        <authorList>
            <person name="Seilhamer J.J."/>
        </authorList>
    </citation>
    <scope>NUCLEOTIDE SEQUENCE [LARGE SCALE GENOMIC DNA]</scope>
    <source>
        <strain evidence="1">Buetzberg</strain>
    </source>
</reference>
<organism evidence="1 2">
    <name type="scientific">Methanobacterium congolense</name>
    <dbReference type="NCBI Taxonomy" id="118062"/>
    <lineage>
        <taxon>Archaea</taxon>
        <taxon>Methanobacteriati</taxon>
        <taxon>Methanobacteriota</taxon>
        <taxon>Methanomada group</taxon>
        <taxon>Methanobacteria</taxon>
        <taxon>Methanobacteriales</taxon>
        <taxon>Methanobacteriaceae</taxon>
        <taxon>Methanobacterium</taxon>
    </lineage>
</organism>
<dbReference type="GeneID" id="30412633"/>
<evidence type="ECO:0000313" key="1">
    <source>
        <dbReference type="EMBL" id="SCG86346.1"/>
    </source>
</evidence>
<evidence type="ECO:0008006" key="3">
    <source>
        <dbReference type="Google" id="ProtNLM"/>
    </source>
</evidence>
<protein>
    <recommendedName>
        <fullName evidence="3">SAM-dependent methyltransferase</fullName>
    </recommendedName>
</protein>
<dbReference type="Proteomes" id="UP000094707">
    <property type="component" value="Chromosome I"/>
</dbReference>
<name>A0A1D3L447_9EURY</name>
<dbReference type="OrthoDB" id="175699at2157"/>
<gene>
    <name evidence="1" type="ORF">MCBB_1795</name>
</gene>
<dbReference type="RefSeq" id="WP_071907418.1">
    <property type="nucleotide sequence ID" value="NZ_LT607756.1"/>
</dbReference>
<dbReference type="STRING" id="118062.MCBB_1795"/>
<dbReference type="KEGG" id="mcub:MCBB_1795"/>
<dbReference type="PATRIC" id="fig|129848.4.peg.1833"/>
<sequence>MSVKYESIVPWGRSFQEYVNMFNLTFDDLDKSILSCGDGPASFNSTMKKSGKTVVSIDPLYNLNRRTIEKKIEETYETVMGQTKYNEDKFVWSTVKDVEELGNIRMTSMREFLSDYETGKIENRYITAELPYLPFENNQFELALSSHFLFLYTENLSLDFHMNSIDEMLRVSEEVRIFPLLDMNAVPSIHLPYVVESLTKKGCKVEKIGVNYEFQKGGNSMLKITK</sequence>
<dbReference type="EMBL" id="LT607756">
    <property type="protein sequence ID" value="SCG86346.1"/>
    <property type="molecule type" value="Genomic_DNA"/>
</dbReference>
<accession>A0A1D3L447</accession>
<dbReference type="AlphaFoldDB" id="A0A1D3L447"/>
<keyword evidence="2" id="KW-1185">Reference proteome</keyword>